<dbReference type="AlphaFoldDB" id="A0A7X9RSA7"/>
<protein>
    <submittedName>
        <fullName evidence="4">SUMF1/EgtB/PvdO family nonheme iron enzyme</fullName>
    </submittedName>
</protein>
<accession>A0A7X9RSA7</accession>
<dbReference type="Gene3D" id="3.90.1580.10">
    <property type="entry name" value="paralog of FGE (formylglycine-generating enzyme)"/>
    <property type="match status" value="1"/>
</dbReference>
<proteinExistence type="predicted"/>
<reference evidence="4 5" key="1">
    <citation type="submission" date="2020-04" db="EMBL/GenBank/DDBJ databases">
        <title>Flammeovirga sp. SR4, a novel species isolated from seawater.</title>
        <authorList>
            <person name="Wang X."/>
        </authorList>
    </citation>
    <scope>NUCLEOTIDE SEQUENCE [LARGE SCALE GENOMIC DNA]</scope>
    <source>
        <strain evidence="4 5">ATCC 23126</strain>
    </source>
</reference>
<dbReference type="Pfam" id="PF03781">
    <property type="entry name" value="FGE-sulfatase"/>
    <property type="match status" value="1"/>
</dbReference>
<evidence type="ECO:0000313" key="5">
    <source>
        <dbReference type="Proteomes" id="UP000576082"/>
    </source>
</evidence>
<dbReference type="InterPro" id="IPR051043">
    <property type="entry name" value="Sulfatase_Mod_Factor_Kinase"/>
</dbReference>
<feature type="chain" id="PRO_5030776244" evidence="2">
    <location>
        <begin position="23"/>
        <end position="509"/>
    </location>
</feature>
<evidence type="ECO:0000256" key="2">
    <source>
        <dbReference type="SAM" id="SignalP"/>
    </source>
</evidence>
<dbReference type="RefSeq" id="WP_169657032.1">
    <property type="nucleotide sequence ID" value="NZ_JABANE010000028.1"/>
</dbReference>
<sequence>MKRLLFTLLLFGQGFLFQLTHANDLNITVSDPAIGTRNALTKTVPINFTVSWKNSWRVNGGQNNWDAVWLFVKFRNLNHDYWQHASLTFDSGHSASGGIIESSDDTGTGVSKGVFLYSAIEKSQGDASYDVTLQWEYGKDNQGDNDTFEVQIFGIEMVYVPTGQFYLGTPDNESYSFHMYYENGVGTIQRNIPYTVGSEDAITIGTTAGNLYYNTSNLSGTLQDGTLPADYPKGYQAFYCMKYEITQSQYADFLNTLSSGQLVECHINSFVLYRNNLEKSGDTYSSSTPSVPQGFMTANNLLSYLDWAALRPMTELEFEKACRGTLPAVGLEYPWGTADVVTDILEISSGGTENEVISTGYSTTAGNANYYTITKDNINSPTRVGIFADHASSTGRVTAGATYYGIMDMGGNIFETCVSVAHADGRAYTGIHGDGALDNAGNHNTENWPGPYTISDPNDTSETGDKGLGQRGGGFRTIETFMYTSARTYAAFYNGGNGYGGGRGVRTAP</sequence>
<gene>
    <name evidence="4" type="ORF">HHU12_12245</name>
</gene>
<dbReference type="Proteomes" id="UP000576082">
    <property type="component" value="Unassembled WGS sequence"/>
</dbReference>
<dbReference type="PANTHER" id="PTHR23150">
    <property type="entry name" value="SULFATASE MODIFYING FACTOR 1, 2"/>
    <property type="match status" value="1"/>
</dbReference>
<keyword evidence="2" id="KW-0732">Signal</keyword>
<organism evidence="4 5">
    <name type="scientific">Flammeovirga aprica JL-4</name>
    <dbReference type="NCBI Taxonomy" id="694437"/>
    <lineage>
        <taxon>Bacteria</taxon>
        <taxon>Pseudomonadati</taxon>
        <taxon>Bacteroidota</taxon>
        <taxon>Cytophagia</taxon>
        <taxon>Cytophagales</taxon>
        <taxon>Flammeovirgaceae</taxon>
        <taxon>Flammeovirga</taxon>
    </lineage>
</organism>
<evidence type="ECO:0000313" key="4">
    <source>
        <dbReference type="EMBL" id="NME68733.1"/>
    </source>
</evidence>
<dbReference type="EMBL" id="JABANE010000028">
    <property type="protein sequence ID" value="NME68733.1"/>
    <property type="molecule type" value="Genomic_DNA"/>
</dbReference>
<feature type="signal peptide" evidence="2">
    <location>
        <begin position="1"/>
        <end position="22"/>
    </location>
</feature>
<dbReference type="InterPro" id="IPR016187">
    <property type="entry name" value="CTDL_fold"/>
</dbReference>
<name>A0A7X9RSA7_9BACT</name>
<dbReference type="SUPFAM" id="SSF56436">
    <property type="entry name" value="C-type lectin-like"/>
    <property type="match status" value="1"/>
</dbReference>
<keyword evidence="5" id="KW-1185">Reference proteome</keyword>
<comment type="caution">
    <text evidence="4">The sequence shown here is derived from an EMBL/GenBank/DDBJ whole genome shotgun (WGS) entry which is preliminary data.</text>
</comment>
<dbReference type="InterPro" id="IPR042095">
    <property type="entry name" value="SUMF_sf"/>
</dbReference>
<dbReference type="PANTHER" id="PTHR23150:SF19">
    <property type="entry name" value="FORMYLGLYCINE-GENERATING ENZYME"/>
    <property type="match status" value="1"/>
</dbReference>
<evidence type="ECO:0000259" key="3">
    <source>
        <dbReference type="Pfam" id="PF03781"/>
    </source>
</evidence>
<dbReference type="GO" id="GO:0120147">
    <property type="term" value="F:formylglycine-generating oxidase activity"/>
    <property type="evidence" value="ECO:0007669"/>
    <property type="project" value="TreeGrafter"/>
</dbReference>
<feature type="region of interest" description="Disordered" evidence="1">
    <location>
        <begin position="441"/>
        <end position="472"/>
    </location>
</feature>
<feature type="domain" description="Sulfatase-modifying factor enzyme-like" evidence="3">
    <location>
        <begin position="208"/>
        <end position="422"/>
    </location>
</feature>
<dbReference type="InterPro" id="IPR005532">
    <property type="entry name" value="SUMF_dom"/>
</dbReference>
<evidence type="ECO:0000256" key="1">
    <source>
        <dbReference type="SAM" id="MobiDB-lite"/>
    </source>
</evidence>